<dbReference type="Proteomes" id="UP000069940">
    <property type="component" value="Unassembled WGS sequence"/>
</dbReference>
<feature type="chain" id="PRO_5045939217" description="Secreted protein" evidence="1">
    <location>
        <begin position="23"/>
        <end position="115"/>
    </location>
</feature>
<reference evidence="2" key="2">
    <citation type="submission" date="2025-05" db="UniProtKB">
        <authorList>
            <consortium name="EnsemblMetazoa"/>
        </authorList>
    </citation>
    <scope>IDENTIFICATION</scope>
    <source>
        <strain evidence="2">Foshan</strain>
    </source>
</reference>
<evidence type="ECO:0000313" key="3">
    <source>
        <dbReference type="Proteomes" id="UP000069940"/>
    </source>
</evidence>
<protein>
    <recommendedName>
        <fullName evidence="4">Secreted protein</fullName>
    </recommendedName>
</protein>
<sequence>MQLIGETLLIIVLVRLTGDVAAASIDSGSTTSITESSSQRFLINNQRLSTQKPNVGSLSSKGAASQGWFRNTLSVYSRIQPRVGRDTKGVQADVDESRQSVQYSEKNVPNIMIYA</sequence>
<evidence type="ECO:0000256" key="1">
    <source>
        <dbReference type="SAM" id="SignalP"/>
    </source>
</evidence>
<keyword evidence="1" id="KW-0732">Signal</keyword>
<proteinExistence type="predicted"/>
<evidence type="ECO:0008006" key="4">
    <source>
        <dbReference type="Google" id="ProtNLM"/>
    </source>
</evidence>
<organism evidence="2 3">
    <name type="scientific">Aedes albopictus</name>
    <name type="common">Asian tiger mosquito</name>
    <name type="synonym">Stegomyia albopicta</name>
    <dbReference type="NCBI Taxonomy" id="7160"/>
    <lineage>
        <taxon>Eukaryota</taxon>
        <taxon>Metazoa</taxon>
        <taxon>Ecdysozoa</taxon>
        <taxon>Arthropoda</taxon>
        <taxon>Hexapoda</taxon>
        <taxon>Insecta</taxon>
        <taxon>Pterygota</taxon>
        <taxon>Neoptera</taxon>
        <taxon>Endopterygota</taxon>
        <taxon>Diptera</taxon>
        <taxon>Nematocera</taxon>
        <taxon>Culicoidea</taxon>
        <taxon>Culicidae</taxon>
        <taxon>Culicinae</taxon>
        <taxon>Aedini</taxon>
        <taxon>Aedes</taxon>
        <taxon>Stegomyia</taxon>
    </lineage>
</organism>
<accession>A0ABM1ZL25</accession>
<keyword evidence="3" id="KW-1185">Reference proteome</keyword>
<evidence type="ECO:0000313" key="2">
    <source>
        <dbReference type="EnsemblMetazoa" id="AALFPA23_019517.P28713"/>
    </source>
</evidence>
<dbReference type="RefSeq" id="XP_019551744.3">
    <property type="nucleotide sequence ID" value="XM_019696199.3"/>
</dbReference>
<reference evidence="3" key="1">
    <citation type="journal article" date="2015" name="Proc. Natl. Acad. Sci. U.S.A.">
        <title>Genome sequence of the Asian Tiger mosquito, Aedes albopictus, reveals insights into its biology, genetics, and evolution.</title>
        <authorList>
            <person name="Chen X.G."/>
            <person name="Jiang X."/>
            <person name="Gu J."/>
            <person name="Xu M."/>
            <person name="Wu Y."/>
            <person name="Deng Y."/>
            <person name="Zhang C."/>
            <person name="Bonizzoni M."/>
            <person name="Dermauw W."/>
            <person name="Vontas J."/>
            <person name="Armbruster P."/>
            <person name="Huang X."/>
            <person name="Yang Y."/>
            <person name="Zhang H."/>
            <person name="He W."/>
            <person name="Peng H."/>
            <person name="Liu Y."/>
            <person name="Wu K."/>
            <person name="Chen J."/>
            <person name="Lirakis M."/>
            <person name="Topalis P."/>
            <person name="Van Leeuwen T."/>
            <person name="Hall A.B."/>
            <person name="Jiang X."/>
            <person name="Thorpe C."/>
            <person name="Mueller R.L."/>
            <person name="Sun C."/>
            <person name="Waterhouse R.M."/>
            <person name="Yan G."/>
            <person name="Tu Z.J."/>
            <person name="Fang X."/>
            <person name="James A.A."/>
        </authorList>
    </citation>
    <scope>NUCLEOTIDE SEQUENCE [LARGE SCALE GENOMIC DNA]</scope>
    <source>
        <strain evidence="3">Foshan</strain>
    </source>
</reference>
<dbReference type="EnsemblMetazoa" id="AALFPA23_019517.R28713">
    <property type="protein sequence ID" value="AALFPA23_019517.P28713"/>
    <property type="gene ID" value="AALFPA23_019517"/>
</dbReference>
<dbReference type="GeneID" id="109421670"/>
<feature type="signal peptide" evidence="1">
    <location>
        <begin position="1"/>
        <end position="22"/>
    </location>
</feature>
<name>A0ABM1ZL25_AEDAL</name>